<name>A0A5Q6RZN1_9ACTN</name>
<accession>A0A5Q6RZN1</accession>
<dbReference type="EMBL" id="VDFQ02000002">
    <property type="protein sequence ID" value="KAA1423419.1"/>
    <property type="molecule type" value="Genomic_DNA"/>
</dbReference>
<organism evidence="3 4">
    <name type="scientific">Mumia zhuanghuii</name>
    <dbReference type="NCBI Taxonomy" id="2585211"/>
    <lineage>
        <taxon>Bacteria</taxon>
        <taxon>Bacillati</taxon>
        <taxon>Actinomycetota</taxon>
        <taxon>Actinomycetes</taxon>
        <taxon>Propionibacteriales</taxon>
        <taxon>Nocardioidaceae</taxon>
        <taxon>Mumia</taxon>
    </lineage>
</organism>
<dbReference type="AlphaFoldDB" id="A0A5Q6RZN1"/>
<evidence type="ECO:0000313" key="3">
    <source>
        <dbReference type="EMBL" id="KAA1423419.1"/>
    </source>
</evidence>
<comment type="caution">
    <text evidence="3">The sequence shown here is derived from an EMBL/GenBank/DDBJ whole genome shotgun (WGS) entry which is preliminary data.</text>
</comment>
<keyword evidence="2" id="KW-0472">Membrane</keyword>
<gene>
    <name evidence="3" type="ORF">FE697_007360</name>
</gene>
<feature type="transmembrane region" description="Helical" evidence="2">
    <location>
        <begin position="56"/>
        <end position="77"/>
    </location>
</feature>
<keyword evidence="2" id="KW-0812">Transmembrane</keyword>
<dbReference type="Proteomes" id="UP000307768">
    <property type="component" value="Unassembled WGS sequence"/>
</dbReference>
<keyword evidence="2" id="KW-1133">Transmembrane helix</keyword>
<protein>
    <submittedName>
        <fullName evidence="3">DUF3068 domain-containing protein</fullName>
    </submittedName>
</protein>
<evidence type="ECO:0000256" key="1">
    <source>
        <dbReference type="SAM" id="MobiDB-lite"/>
    </source>
</evidence>
<dbReference type="InterPro" id="IPR021424">
    <property type="entry name" value="PorA"/>
</dbReference>
<dbReference type="OrthoDB" id="153031at2"/>
<feature type="region of interest" description="Disordered" evidence="1">
    <location>
        <begin position="371"/>
        <end position="396"/>
    </location>
</feature>
<proteinExistence type="predicted"/>
<sequence length="396" mass="42109">MWRGRGGRRERASDRSTGDLCGIVVDRDAVSGLLTGSVSRVSNDCEGVHVGKKTGFAAVIIGAFLLVLAVLAKTYAYDELAVVPLDQETTTVSKTMPGEDATYLNVAAEGGPAIETGPLESRRNVVGQVEASKDASDELDENIAVWETFSYTAPPGTPADQALSGTRDVVPFERTTGDTVRWQGAETESNGVVISPFSFYGNYFKFPFNTQKESVDFWDDSLGKGVPAEYEGTEKIEGLEVYKFVQTVEPTKIAEQPVPGSLVGMPDQATVVADRMYANVRTLWVEPETGVIIKGQEEQLATLDVDGEPKATITEATLGYDDETVKATVDEYKTKAMLLGMIRTTIPVVGGILGGLLVLGGAVLLLRSRKGGDGDGDAQDAPSDEGSPAEATPAKA</sequence>
<evidence type="ECO:0000313" key="4">
    <source>
        <dbReference type="Proteomes" id="UP000307768"/>
    </source>
</evidence>
<evidence type="ECO:0000256" key="2">
    <source>
        <dbReference type="SAM" id="Phobius"/>
    </source>
</evidence>
<reference evidence="3 4" key="1">
    <citation type="submission" date="2019-09" db="EMBL/GenBank/DDBJ databases">
        <title>Mumia zhuanghuii sp. nov. isolated from the intestinal contents of plateau pika (Ochotona curzoniae) in the Qinghai-Tibet plateau of China.</title>
        <authorList>
            <person name="Tian Z."/>
        </authorList>
    </citation>
    <scope>NUCLEOTIDE SEQUENCE [LARGE SCALE GENOMIC DNA]</scope>
    <source>
        <strain evidence="4">350</strain>
    </source>
</reference>
<feature type="transmembrane region" description="Helical" evidence="2">
    <location>
        <begin position="346"/>
        <end position="366"/>
    </location>
</feature>
<dbReference type="Pfam" id="PF11271">
    <property type="entry name" value="PorA"/>
    <property type="match status" value="1"/>
</dbReference>